<sequence length="124" mass="14421">MGMEPNQRNSQNKTEDAITSPARFILYEKMNKDRNRDKSKTNSQINQKAKLLQTLILRSFTLPEYNRPLESIISKTQWMKYNDNIEQNSNSRHKLVDSETQSEYPSTTNIDTITNDNDNGCCTQ</sequence>
<evidence type="ECO:0000313" key="3">
    <source>
        <dbReference type="Proteomes" id="UP000324800"/>
    </source>
</evidence>
<dbReference type="Proteomes" id="UP000324800">
    <property type="component" value="Unassembled WGS sequence"/>
</dbReference>
<proteinExistence type="predicted"/>
<feature type="region of interest" description="Disordered" evidence="1">
    <location>
        <begin position="1"/>
        <end position="21"/>
    </location>
</feature>
<feature type="compositionally biased region" description="Polar residues" evidence="1">
    <location>
        <begin position="1"/>
        <end position="12"/>
    </location>
</feature>
<accession>A0A5J4X137</accession>
<name>A0A5J4X137_9EUKA</name>
<protein>
    <submittedName>
        <fullName evidence="2">Uncharacterized protein</fullName>
    </submittedName>
</protein>
<organism evidence="2 3">
    <name type="scientific">Streblomastix strix</name>
    <dbReference type="NCBI Taxonomy" id="222440"/>
    <lineage>
        <taxon>Eukaryota</taxon>
        <taxon>Metamonada</taxon>
        <taxon>Preaxostyla</taxon>
        <taxon>Oxymonadida</taxon>
        <taxon>Streblomastigidae</taxon>
        <taxon>Streblomastix</taxon>
    </lineage>
</organism>
<dbReference type="EMBL" id="SNRW01000605">
    <property type="protein sequence ID" value="KAA6400189.1"/>
    <property type="molecule type" value="Genomic_DNA"/>
</dbReference>
<gene>
    <name evidence="2" type="ORF">EZS28_004289</name>
</gene>
<comment type="caution">
    <text evidence="2">The sequence shown here is derived from an EMBL/GenBank/DDBJ whole genome shotgun (WGS) entry which is preliminary data.</text>
</comment>
<dbReference type="AlphaFoldDB" id="A0A5J4X137"/>
<reference evidence="2 3" key="1">
    <citation type="submission" date="2019-03" db="EMBL/GenBank/DDBJ databases">
        <title>Single cell metagenomics reveals metabolic interactions within the superorganism composed of flagellate Streblomastix strix and complex community of Bacteroidetes bacteria on its surface.</title>
        <authorList>
            <person name="Treitli S.C."/>
            <person name="Kolisko M."/>
            <person name="Husnik F."/>
            <person name="Keeling P."/>
            <person name="Hampl V."/>
        </authorList>
    </citation>
    <scope>NUCLEOTIDE SEQUENCE [LARGE SCALE GENOMIC DNA]</scope>
    <source>
        <strain evidence="2">ST1C</strain>
    </source>
</reference>
<evidence type="ECO:0000256" key="1">
    <source>
        <dbReference type="SAM" id="MobiDB-lite"/>
    </source>
</evidence>
<evidence type="ECO:0000313" key="2">
    <source>
        <dbReference type="EMBL" id="KAA6400189.1"/>
    </source>
</evidence>